<dbReference type="Pfam" id="PF02545">
    <property type="entry name" value="Maf"/>
    <property type="match status" value="1"/>
</dbReference>
<organism evidence="14 15">
    <name type="scientific">Dentipellis fragilis</name>
    <dbReference type="NCBI Taxonomy" id="205917"/>
    <lineage>
        <taxon>Eukaryota</taxon>
        <taxon>Fungi</taxon>
        <taxon>Dikarya</taxon>
        <taxon>Basidiomycota</taxon>
        <taxon>Agaricomycotina</taxon>
        <taxon>Agaricomycetes</taxon>
        <taxon>Russulales</taxon>
        <taxon>Hericiaceae</taxon>
        <taxon>Dentipellis</taxon>
    </lineage>
</organism>
<gene>
    <name evidence="14" type="ORF">EVG20_g7369</name>
</gene>
<dbReference type="InterPro" id="IPR024571">
    <property type="entry name" value="ERAP1-like_C_dom"/>
</dbReference>
<comment type="cofactor">
    <cofactor evidence="9">
        <name>Zn(2+)</name>
        <dbReference type="ChEBI" id="CHEBI:29105"/>
    </cofactor>
    <text evidence="9">Binds 1 zinc ion per subunit.</text>
</comment>
<feature type="domain" description="ERAP1-like C-terminal" evidence="12">
    <location>
        <begin position="894"/>
        <end position="1210"/>
    </location>
</feature>
<feature type="binding site" evidence="9">
    <location>
        <position position="652"/>
    </location>
    <ligand>
        <name>Zn(2+)</name>
        <dbReference type="ChEBI" id="CHEBI:29105"/>
        <note>catalytic</note>
    </ligand>
</feature>
<protein>
    <recommendedName>
        <fullName evidence="16">Aminopeptidase</fullName>
    </recommendedName>
</protein>
<dbReference type="GO" id="GO:0006508">
    <property type="term" value="P:proteolysis"/>
    <property type="evidence" value="ECO:0007669"/>
    <property type="project" value="UniProtKB-KW"/>
</dbReference>
<dbReference type="Pfam" id="PF01433">
    <property type="entry name" value="Peptidase_M1"/>
    <property type="match status" value="1"/>
</dbReference>
<evidence type="ECO:0000313" key="15">
    <source>
        <dbReference type="Proteomes" id="UP000298327"/>
    </source>
</evidence>
<evidence type="ECO:0000256" key="3">
    <source>
        <dbReference type="ARBA" id="ARBA00022670"/>
    </source>
</evidence>
<sequence>MSISEKRTPAILPHALRTPGLTKLAGKRVVLASNSPRRKEILQTFGLAPEVIPSTFVEDLNPHEFEDIHEYPVSTATHKAVEVYERLVTENPDDGPDLVIGADTVVLTHPQPSLSQISYSELPAGSQDVLEKPDGKADNLRMLLDLNGQVCEVVTGVSIVFPILTAPGYAIRSIEERSLVYFSDNPSYLLEAYADSGEGLDRAGGFAVQGLGGLLIRKVEGDYQNVVGFPAASFVRFLDLLVEEDDDFLEVGDTLGSSPVGEMGRLTSGAHAVATASAQRNIYTGTRNTTPHSLRRTPALAAARLCSSNSTSFPILSAKDMPATSDTPATAFRLPTDVRPTHYDLTVRTDLENEKFDGVVRIDLEIVRPTDTIVLNAAPNVKLGAVSVTAAGHATPLTPTETAYDAPTERATFKLGQSLQAGTKASLRVAYSSILDGSMMGYYRAKGKMGTYALTQFEPTSARRAVPTWDEPALKATYAVTLVTKAGLVSLSNMPEVANASSEPTEPADAPLYAGVKEGEWSVTRFETTPPMSTYLLAWAVGPFTYLESSYKSPISGKVRPLRIYTTPDLIHQAHFALEVKAKTLPLYEQVFEVEYPLPKLDTLVAEDFDAGAMENWGLITGRTSAFLLDPKNSDMQAKKRVATTQSHEVAHMWFGNITTMEWWDYLYLNEGFATLMGEVIIADKVFPEWKVDSEFITDHLNDALRLDAKLSSHPIEVNCPDANQINQIFDSLSYAKAGSVLRMLSKYVGEEKFLKGVSIYLKHHLYGNSVSKDLWEGISEATGLDVSKLMDIWVGKMGYPVLTVTETATGIRVRQDRFLEDGPAKPEDNETIWYASSLLPSEDPDWLTLVVFTLELNDIRTVPLFLFSGGAVDKTVVLGGCEAEFKIDTSKPFKLNAGTSGVYRVLYTPERLAAIAHEAAKPDSAFSLNDRIGLVHDAMALAKAGFLDVSAALTLVNIWKNEKEFLVWDSMAENVSRVIDTWWENSRVVEQLNAFRRKLFSPLVKKLGYEYPESDDADTRQLRTRAIEQAAAAEEPEVIKELQHRFAEYVKTKDDKWIPGDLQRITFRTAIRYGGKAEHEAVIGFFENPKTPSMRTSAIRALGAPQDDKLINATLDLIPKARDQDVVYFLAGLGANYKSRRKVVQWFEDNFDSVYKRFEGNFTLKYLLSVLLSGLSTPQDVKRVEAFFKGKDTSRYNQSLAQGIDSIKAKAVWIERSTDDLAQWLEKWEKENAERKGIHGIPAQAACVVLRGNVANVCTDFLGLTSSTWNQIARWGHVDLAALRK</sequence>
<dbReference type="InterPro" id="IPR042097">
    <property type="entry name" value="Aminopeptidase_N-like_N_sf"/>
</dbReference>
<evidence type="ECO:0008006" key="16">
    <source>
        <dbReference type="Google" id="ProtNLM"/>
    </source>
</evidence>
<keyword evidence="2" id="KW-0031">Aminopeptidase</keyword>
<dbReference type="Proteomes" id="UP000298327">
    <property type="component" value="Unassembled WGS sequence"/>
</dbReference>
<dbReference type="GO" id="GO:0070006">
    <property type="term" value="F:metalloaminopeptidase activity"/>
    <property type="evidence" value="ECO:0007669"/>
    <property type="project" value="TreeGrafter"/>
</dbReference>
<evidence type="ECO:0000256" key="10">
    <source>
        <dbReference type="PIRSR" id="PIRSR634016-4"/>
    </source>
</evidence>
<accession>A0A4Y9YEG5</accession>
<feature type="binding site" evidence="9">
    <location>
        <position position="671"/>
    </location>
    <ligand>
        <name>Zn(2+)</name>
        <dbReference type="ChEBI" id="CHEBI:29105"/>
        <note>catalytic</note>
    </ligand>
</feature>
<dbReference type="InterPro" id="IPR003697">
    <property type="entry name" value="Maf-like"/>
</dbReference>
<name>A0A4Y9YEG5_9AGAM</name>
<keyword evidence="4 9" id="KW-0479">Metal-binding</keyword>
<dbReference type="GO" id="GO:0005615">
    <property type="term" value="C:extracellular space"/>
    <property type="evidence" value="ECO:0007669"/>
    <property type="project" value="TreeGrafter"/>
</dbReference>
<dbReference type="GO" id="GO:0042277">
    <property type="term" value="F:peptide binding"/>
    <property type="evidence" value="ECO:0007669"/>
    <property type="project" value="TreeGrafter"/>
</dbReference>
<dbReference type="InterPro" id="IPR027268">
    <property type="entry name" value="Peptidase_M4/M1_CTD_sf"/>
</dbReference>
<keyword evidence="6 9" id="KW-0862">Zinc</keyword>
<dbReference type="PRINTS" id="PR00756">
    <property type="entry name" value="ALADIPTASE"/>
</dbReference>
<comment type="similarity">
    <text evidence="1">Belongs to the peptidase M1 family.</text>
</comment>
<dbReference type="HAMAP" id="MF_00528">
    <property type="entry name" value="Maf"/>
    <property type="match status" value="1"/>
</dbReference>
<keyword evidence="5" id="KW-0378">Hydrolase</keyword>
<dbReference type="Gene3D" id="3.90.950.10">
    <property type="match status" value="1"/>
</dbReference>
<dbReference type="GO" id="GO:0043171">
    <property type="term" value="P:peptide catabolic process"/>
    <property type="evidence" value="ECO:0007669"/>
    <property type="project" value="TreeGrafter"/>
</dbReference>
<dbReference type="InterPro" id="IPR045357">
    <property type="entry name" value="Aminopeptidase_N-like_N"/>
</dbReference>
<feature type="site" description="Transition state stabilizer" evidence="10">
    <location>
        <position position="735"/>
    </location>
</feature>
<dbReference type="PANTHER" id="PTHR11533:SF174">
    <property type="entry name" value="PUROMYCIN-SENSITIVE AMINOPEPTIDASE-RELATED"/>
    <property type="match status" value="1"/>
</dbReference>
<dbReference type="GO" id="GO:0005737">
    <property type="term" value="C:cytoplasm"/>
    <property type="evidence" value="ECO:0007669"/>
    <property type="project" value="TreeGrafter"/>
</dbReference>
<dbReference type="OrthoDB" id="10031169at2759"/>
<dbReference type="Gene3D" id="2.60.40.1730">
    <property type="entry name" value="tricorn interacting facor f3 domain"/>
    <property type="match status" value="1"/>
</dbReference>
<proteinExistence type="inferred from homology"/>
<evidence type="ECO:0000256" key="9">
    <source>
        <dbReference type="PIRSR" id="PIRSR634016-3"/>
    </source>
</evidence>
<evidence type="ECO:0000256" key="7">
    <source>
        <dbReference type="ARBA" id="ARBA00023049"/>
    </source>
</evidence>
<evidence type="ECO:0000313" key="14">
    <source>
        <dbReference type="EMBL" id="TFY60582.1"/>
    </source>
</evidence>
<dbReference type="GO" id="GO:0016020">
    <property type="term" value="C:membrane"/>
    <property type="evidence" value="ECO:0007669"/>
    <property type="project" value="TreeGrafter"/>
</dbReference>
<dbReference type="InterPro" id="IPR001930">
    <property type="entry name" value="Peptidase_M1"/>
</dbReference>
<dbReference type="SUPFAM" id="SSF55486">
    <property type="entry name" value="Metalloproteases ('zincins'), catalytic domain"/>
    <property type="match status" value="1"/>
</dbReference>
<feature type="binding site" evidence="9">
    <location>
        <position position="648"/>
    </location>
    <ligand>
        <name>Zn(2+)</name>
        <dbReference type="ChEBI" id="CHEBI:29105"/>
        <note>catalytic</note>
    </ligand>
</feature>
<dbReference type="STRING" id="205917.A0A4Y9YEG5"/>
<feature type="active site" description="Proton acceptor" evidence="8">
    <location>
        <position position="649"/>
    </location>
</feature>
<dbReference type="PANTHER" id="PTHR11533">
    <property type="entry name" value="PROTEASE M1 ZINC METALLOPROTEASE"/>
    <property type="match status" value="1"/>
</dbReference>
<dbReference type="FunFam" id="1.25.50.20:FF:000002">
    <property type="entry name" value="Aminopeptidase"/>
    <property type="match status" value="1"/>
</dbReference>
<dbReference type="GO" id="GO:0008270">
    <property type="term" value="F:zinc ion binding"/>
    <property type="evidence" value="ECO:0007669"/>
    <property type="project" value="InterPro"/>
</dbReference>
<dbReference type="CDD" id="cd09601">
    <property type="entry name" value="M1_APN-Q_like"/>
    <property type="match status" value="1"/>
</dbReference>
<dbReference type="InterPro" id="IPR029001">
    <property type="entry name" value="ITPase-like_fam"/>
</dbReference>
<dbReference type="InterPro" id="IPR034016">
    <property type="entry name" value="M1_APN-typ"/>
</dbReference>
<dbReference type="CDD" id="cd00555">
    <property type="entry name" value="Maf"/>
    <property type="match status" value="1"/>
</dbReference>
<reference evidence="14 15" key="1">
    <citation type="submission" date="2019-02" db="EMBL/GenBank/DDBJ databases">
        <title>Genome sequencing of the rare red list fungi Dentipellis fragilis.</title>
        <authorList>
            <person name="Buettner E."/>
            <person name="Kellner H."/>
        </authorList>
    </citation>
    <scope>NUCLEOTIDE SEQUENCE [LARGE SCALE GENOMIC DNA]</scope>
    <source>
        <strain evidence="14 15">DSM 105465</strain>
    </source>
</reference>
<evidence type="ECO:0000256" key="8">
    <source>
        <dbReference type="PIRSR" id="PIRSR634016-1"/>
    </source>
</evidence>
<dbReference type="InterPro" id="IPR014782">
    <property type="entry name" value="Peptidase_M1_dom"/>
</dbReference>
<evidence type="ECO:0000256" key="2">
    <source>
        <dbReference type="ARBA" id="ARBA00022438"/>
    </source>
</evidence>
<dbReference type="Gene3D" id="1.25.50.20">
    <property type="match status" value="1"/>
</dbReference>
<feature type="domain" description="Peptidase M1 membrane alanine aminopeptidase" evidence="11">
    <location>
        <begin position="576"/>
        <end position="794"/>
    </location>
</feature>
<dbReference type="SUPFAM" id="SSF63737">
    <property type="entry name" value="Leukotriene A4 hydrolase N-terminal domain"/>
    <property type="match status" value="1"/>
</dbReference>
<keyword evidence="15" id="KW-1185">Reference proteome</keyword>
<dbReference type="InterPro" id="IPR050344">
    <property type="entry name" value="Peptidase_M1_aminopeptidases"/>
</dbReference>
<evidence type="ECO:0000259" key="12">
    <source>
        <dbReference type="Pfam" id="PF11838"/>
    </source>
</evidence>
<dbReference type="SUPFAM" id="SSF52972">
    <property type="entry name" value="ITPase-like"/>
    <property type="match status" value="1"/>
</dbReference>
<evidence type="ECO:0000256" key="1">
    <source>
        <dbReference type="ARBA" id="ARBA00010136"/>
    </source>
</evidence>
<dbReference type="Pfam" id="PF17900">
    <property type="entry name" value="Peptidase_M1_N"/>
    <property type="match status" value="1"/>
</dbReference>
<dbReference type="EMBL" id="SEOQ01000555">
    <property type="protein sequence ID" value="TFY60582.1"/>
    <property type="molecule type" value="Genomic_DNA"/>
</dbReference>
<evidence type="ECO:0000256" key="5">
    <source>
        <dbReference type="ARBA" id="ARBA00022801"/>
    </source>
</evidence>
<comment type="caution">
    <text evidence="14">The sequence shown here is derived from an EMBL/GenBank/DDBJ whole genome shotgun (WGS) entry which is preliminary data.</text>
</comment>
<evidence type="ECO:0000256" key="4">
    <source>
        <dbReference type="ARBA" id="ARBA00022723"/>
    </source>
</evidence>
<keyword evidence="3" id="KW-0645">Protease</keyword>
<dbReference type="Gene3D" id="2.60.40.1910">
    <property type="match status" value="1"/>
</dbReference>
<dbReference type="Gene3D" id="1.10.390.10">
    <property type="entry name" value="Neutral Protease Domain 2"/>
    <property type="match status" value="1"/>
</dbReference>
<feature type="domain" description="Aminopeptidase N-like N-terminal" evidence="13">
    <location>
        <begin position="340"/>
        <end position="536"/>
    </location>
</feature>
<dbReference type="GO" id="GO:0047429">
    <property type="term" value="F:nucleoside triphosphate diphosphatase activity"/>
    <property type="evidence" value="ECO:0007669"/>
    <property type="project" value="InterPro"/>
</dbReference>
<evidence type="ECO:0000256" key="6">
    <source>
        <dbReference type="ARBA" id="ARBA00022833"/>
    </source>
</evidence>
<dbReference type="Pfam" id="PF11838">
    <property type="entry name" value="ERAP1_C"/>
    <property type="match status" value="1"/>
</dbReference>
<evidence type="ECO:0000259" key="11">
    <source>
        <dbReference type="Pfam" id="PF01433"/>
    </source>
</evidence>
<evidence type="ECO:0000259" key="13">
    <source>
        <dbReference type="Pfam" id="PF17900"/>
    </source>
</evidence>
<keyword evidence="7" id="KW-0482">Metalloprotease</keyword>
<dbReference type="FunFam" id="1.10.390.10:FF:000006">
    <property type="entry name" value="Puromycin-sensitive aminopeptidase"/>
    <property type="match status" value="1"/>
</dbReference>